<comment type="similarity">
    <text evidence="2">Belongs to the FRG1 family.</text>
</comment>
<sequence>MKTTKLKFKGQEKVKKKSKKRQPVEEKEKEEQGWMVCQTAESINGPSIIIHHLNLLNAVQSTTKVSFKPVPHEDQPPVPLPLEDSVPWVASQVWVIHQVNNKFTFKNCFDKYLSSDKFGVISCEMEAVGPAESWNVIKQKNGFALQNYWGQYLSYNDGTIRCDSEQITDNEVFQIKMQIEKKVHVSAVSLEIEKLEKMHSFGRKELLDLTRNVDGLAKAKKEGRLNEELLNRRALLKPDKFCK</sequence>
<protein>
    <submittedName>
        <fullName evidence="5">Uncharacterized protein</fullName>
    </submittedName>
</protein>
<name>A0AAD5UD76_9FUNG</name>
<organism evidence="5 6">
    <name type="scientific">Boothiomyces macroporosus</name>
    <dbReference type="NCBI Taxonomy" id="261099"/>
    <lineage>
        <taxon>Eukaryota</taxon>
        <taxon>Fungi</taxon>
        <taxon>Fungi incertae sedis</taxon>
        <taxon>Chytridiomycota</taxon>
        <taxon>Chytridiomycota incertae sedis</taxon>
        <taxon>Chytridiomycetes</taxon>
        <taxon>Rhizophydiales</taxon>
        <taxon>Terramycetaceae</taxon>
        <taxon>Boothiomyces</taxon>
    </lineage>
</organism>
<feature type="compositionally biased region" description="Basic residues" evidence="4">
    <location>
        <begin position="1"/>
        <end position="21"/>
    </location>
</feature>
<dbReference type="AlphaFoldDB" id="A0AAD5UD76"/>
<feature type="region of interest" description="Disordered" evidence="4">
    <location>
        <begin position="1"/>
        <end position="31"/>
    </location>
</feature>
<proteinExistence type="inferred from homology"/>
<evidence type="ECO:0000313" key="6">
    <source>
        <dbReference type="Proteomes" id="UP001210925"/>
    </source>
</evidence>
<dbReference type="Pfam" id="PF06229">
    <property type="entry name" value="FRG1"/>
    <property type="match status" value="1"/>
</dbReference>
<reference evidence="5" key="1">
    <citation type="submission" date="2020-05" db="EMBL/GenBank/DDBJ databases">
        <title>Phylogenomic resolution of chytrid fungi.</title>
        <authorList>
            <person name="Stajich J.E."/>
            <person name="Amses K."/>
            <person name="Simmons R."/>
            <person name="Seto K."/>
            <person name="Myers J."/>
            <person name="Bonds A."/>
            <person name="Quandt C.A."/>
            <person name="Barry K."/>
            <person name="Liu P."/>
            <person name="Grigoriev I."/>
            <person name="Longcore J.E."/>
            <person name="James T.Y."/>
        </authorList>
    </citation>
    <scope>NUCLEOTIDE SEQUENCE</scope>
    <source>
        <strain evidence="5">PLAUS21</strain>
    </source>
</reference>
<dbReference type="Gene3D" id="2.80.10.50">
    <property type="match status" value="1"/>
</dbReference>
<evidence type="ECO:0000256" key="4">
    <source>
        <dbReference type="SAM" id="MobiDB-lite"/>
    </source>
</evidence>
<evidence type="ECO:0000256" key="3">
    <source>
        <dbReference type="ARBA" id="ARBA00023242"/>
    </source>
</evidence>
<dbReference type="Proteomes" id="UP001210925">
    <property type="component" value="Unassembled WGS sequence"/>
</dbReference>
<dbReference type="PANTHER" id="PTHR12928:SF0">
    <property type="entry name" value="FSHD REGION GENE 1"/>
    <property type="match status" value="1"/>
</dbReference>
<dbReference type="CDD" id="cd23339">
    <property type="entry name" value="beta-trefoil_FSCN_fungal_FRG1-like"/>
    <property type="match status" value="1"/>
</dbReference>
<accession>A0AAD5UD76</accession>
<dbReference type="EMBL" id="JADGKB010000077">
    <property type="protein sequence ID" value="KAJ3254821.1"/>
    <property type="molecule type" value="Genomic_DNA"/>
</dbReference>
<dbReference type="GO" id="GO:0005730">
    <property type="term" value="C:nucleolus"/>
    <property type="evidence" value="ECO:0007669"/>
    <property type="project" value="UniProtKB-SubCell"/>
</dbReference>
<evidence type="ECO:0000256" key="2">
    <source>
        <dbReference type="ARBA" id="ARBA00010878"/>
    </source>
</evidence>
<evidence type="ECO:0000256" key="1">
    <source>
        <dbReference type="ARBA" id="ARBA00004604"/>
    </source>
</evidence>
<evidence type="ECO:0000313" key="5">
    <source>
        <dbReference type="EMBL" id="KAJ3254821.1"/>
    </source>
</evidence>
<dbReference type="InterPro" id="IPR010414">
    <property type="entry name" value="FRG1"/>
</dbReference>
<comment type="caution">
    <text evidence="5">The sequence shown here is derived from an EMBL/GenBank/DDBJ whole genome shotgun (WGS) entry which is preliminary data.</text>
</comment>
<dbReference type="InterPro" id="IPR008999">
    <property type="entry name" value="Actin-crosslinking"/>
</dbReference>
<dbReference type="GO" id="GO:0051015">
    <property type="term" value="F:actin filament binding"/>
    <property type="evidence" value="ECO:0007669"/>
    <property type="project" value="TreeGrafter"/>
</dbReference>
<dbReference type="SUPFAM" id="SSF50405">
    <property type="entry name" value="Actin-crosslinking proteins"/>
    <property type="match status" value="1"/>
</dbReference>
<dbReference type="PANTHER" id="PTHR12928">
    <property type="entry name" value="FRG1 PROTEIN"/>
    <property type="match status" value="1"/>
</dbReference>
<comment type="subcellular location">
    <subcellularLocation>
        <location evidence="1">Nucleus</location>
        <location evidence="1">Nucleolus</location>
    </subcellularLocation>
</comment>
<feature type="compositionally biased region" description="Basic and acidic residues" evidence="4">
    <location>
        <begin position="22"/>
        <end position="31"/>
    </location>
</feature>
<gene>
    <name evidence="5" type="ORF">HK103_006811</name>
</gene>
<keyword evidence="3" id="KW-0539">Nucleus</keyword>
<dbReference type="GO" id="GO:0071013">
    <property type="term" value="C:catalytic step 2 spliceosome"/>
    <property type="evidence" value="ECO:0007669"/>
    <property type="project" value="TreeGrafter"/>
</dbReference>
<keyword evidence="6" id="KW-1185">Reference proteome</keyword>